<evidence type="ECO:0000313" key="3">
    <source>
        <dbReference type="EMBL" id="BBC34095.1"/>
    </source>
</evidence>
<accession>A0ABM8HLA0</accession>
<reference evidence="3 4" key="2">
    <citation type="journal article" date="2023" name="ChemBioChem">
        <title>Acyltransferase Domain Exchange between Two Independent Type I Polyketide Synthases in the Same Producer Strain of Macrolide Antibiotics.</title>
        <authorList>
            <person name="Kudo F."/>
            <person name="Kishikawa K."/>
            <person name="Tsuboi K."/>
            <person name="Kido T."/>
            <person name="Usui T."/>
            <person name="Hashimoto J."/>
            <person name="Shin-Ya K."/>
            <person name="Miyanaga A."/>
            <person name="Eguchi T."/>
        </authorList>
    </citation>
    <scope>NUCLEOTIDE SEQUENCE [LARGE SCALE GENOMIC DNA]</scope>
    <source>
        <strain evidence="3 4">A-8890</strain>
    </source>
</reference>
<dbReference type="Proteomes" id="UP001321542">
    <property type="component" value="Chromosome"/>
</dbReference>
<feature type="compositionally biased region" description="Pro residues" evidence="1">
    <location>
        <begin position="251"/>
        <end position="284"/>
    </location>
</feature>
<feature type="compositionally biased region" description="Polar residues" evidence="1">
    <location>
        <begin position="286"/>
        <end position="297"/>
    </location>
</feature>
<sequence>MAAKRRFKNKKVRYLAIGASLATIGATVTVLLPSANAADEPTVDRIMRMCERTAKLNGKQQSTRDFGGGLGDGFESDTCDFVETNFEVFDGPTEKVTVDFPNCEPNATEPSKVTTEFSKAVGQGQGKYTATQQGALGGLFGALSGGWVKHKGTLDMTIKTATATESEQREVPVGKVLHVTFTPKMQRMTGEWRVHLDADPGSFAVNPSPRRTSWHRRSSRARSSAREPRARPASWTAPPRPYSRTADRPPNLTPTPHASPPTGPPGILPSPRGPPPTSIFPFSPPLQETQMTRTGRSGNHRSKKKRITLALAPVAALGLAVPLMYSAGAATPNEVATDCRTDSDKLENCEFVPVQHKANSFGPNERVTTVTDNCGISTPATKSFSGTASVTRVVQLEEGFNTDGSTKLASSIFEIGVKFATQEFNIKRDDTTSSFSFSRSDTVKADHIAFFMWSHKRTDVSGFLRATYKEEQDGQKVFFSPSEGAATSHVFYPQLLQNGTPDGRLWLRNVKCGTPQANGILNNQNSVRAEPGFEEGGENVSDVEVSLSDITVQ</sequence>
<evidence type="ECO:0000313" key="4">
    <source>
        <dbReference type="Proteomes" id="UP001321542"/>
    </source>
</evidence>
<name>A0ABM8HLA0_9ACTN</name>
<gene>
    <name evidence="3" type="ORF">SGFS_053890</name>
</gene>
<feature type="region of interest" description="Disordered" evidence="1">
    <location>
        <begin position="200"/>
        <end position="305"/>
    </location>
</feature>
<evidence type="ECO:0000256" key="1">
    <source>
        <dbReference type="SAM" id="MobiDB-lite"/>
    </source>
</evidence>
<evidence type="ECO:0008006" key="5">
    <source>
        <dbReference type="Google" id="ProtNLM"/>
    </source>
</evidence>
<protein>
    <recommendedName>
        <fullName evidence="5">Secreted protein</fullName>
    </recommendedName>
</protein>
<evidence type="ECO:0000256" key="2">
    <source>
        <dbReference type="SAM" id="SignalP"/>
    </source>
</evidence>
<feature type="region of interest" description="Disordered" evidence="1">
    <location>
        <begin position="521"/>
        <end position="540"/>
    </location>
</feature>
<organism evidence="3 4">
    <name type="scientific">Streptomyces graminofaciens</name>
    <dbReference type="NCBI Taxonomy" id="68212"/>
    <lineage>
        <taxon>Bacteria</taxon>
        <taxon>Bacillati</taxon>
        <taxon>Actinomycetota</taxon>
        <taxon>Actinomycetes</taxon>
        <taxon>Kitasatosporales</taxon>
        <taxon>Streptomycetaceae</taxon>
        <taxon>Streptomyces</taxon>
    </lineage>
</organism>
<reference evidence="3 4" key="1">
    <citation type="journal article" date="2010" name="ChemBioChem">
        <title>Cloning and characterization of the biosynthetic gene cluster of 16-membered macrolide antibiotic FD-891: involvement of a dual functional cytochrome P450 monooxygenase catalyzing epoxidation and hydroxylation.</title>
        <authorList>
            <person name="Kudo F."/>
            <person name="Motegi A."/>
            <person name="Mizoue K."/>
            <person name="Eguchi T."/>
        </authorList>
    </citation>
    <scope>NUCLEOTIDE SEQUENCE [LARGE SCALE GENOMIC DNA]</scope>
    <source>
        <strain evidence="3 4">A-8890</strain>
    </source>
</reference>
<feature type="signal peptide" evidence="2">
    <location>
        <begin position="1"/>
        <end position="37"/>
    </location>
</feature>
<feature type="chain" id="PRO_5046692468" description="Secreted protein" evidence="2">
    <location>
        <begin position="38"/>
        <end position="553"/>
    </location>
</feature>
<keyword evidence="2" id="KW-0732">Signal</keyword>
<proteinExistence type="predicted"/>
<keyword evidence="4" id="KW-1185">Reference proteome</keyword>
<dbReference type="EMBL" id="AP018448">
    <property type="protein sequence ID" value="BBC34095.1"/>
    <property type="molecule type" value="Genomic_DNA"/>
</dbReference>